<sequence length="398" mass="41537">MSAATDTASHAPASDPHADADLLYTPLHDRHVAAGARIVPFAGYAMPVQYPQGILAEHKWTREKAGLFDVSHMGQAVLVGPDHATTALALEALIPADILNLAPGKQRYSQLLADDGGILDDLMVARSADPADEGGLMLIVNAACKAADYAHIAARLPGNVKLHVADDRALIALQGPASEAALVDLGATSVAAMTFMDVGTTTIAGIEVGITRSGYTGEDGFEISVSADHAVAVWDALVGHPDVEPIGLGARDSLRLEAGLCLYGHDIDTSTSPVEAGLVWSMQKRRREEGGFPGYERIARELRDGPSRLRVGLKIDGRMPVREGAPIHLRGAAEPIGIVTSGGFGPSVGAPVAMGYVTRSHSAIGTELDLIVRGKAVAATVTALPFVPARFRRAGARA</sequence>
<dbReference type="KEGG" id="mflg:ABS361_13560"/>
<dbReference type="Pfam" id="PF08669">
    <property type="entry name" value="GCV_T_C"/>
    <property type="match status" value="1"/>
</dbReference>
<evidence type="ECO:0000256" key="5">
    <source>
        <dbReference type="ARBA" id="ARBA00031395"/>
    </source>
</evidence>
<accession>A0AAU7X604</accession>
<evidence type="ECO:0000256" key="3">
    <source>
        <dbReference type="ARBA" id="ARBA00022576"/>
    </source>
</evidence>
<evidence type="ECO:0000256" key="1">
    <source>
        <dbReference type="ARBA" id="ARBA00008609"/>
    </source>
</evidence>
<dbReference type="InterPro" id="IPR006223">
    <property type="entry name" value="GcvT"/>
</dbReference>
<dbReference type="NCBIfam" id="NF001567">
    <property type="entry name" value="PRK00389.1"/>
    <property type="match status" value="1"/>
</dbReference>
<dbReference type="GO" id="GO:0005960">
    <property type="term" value="C:glycine cleavage complex"/>
    <property type="evidence" value="ECO:0007669"/>
    <property type="project" value="InterPro"/>
</dbReference>
<dbReference type="PANTHER" id="PTHR43757:SF2">
    <property type="entry name" value="AMINOMETHYLTRANSFERASE, MITOCHONDRIAL"/>
    <property type="match status" value="1"/>
</dbReference>
<comment type="similarity">
    <text evidence="1">Belongs to the GcvT family.</text>
</comment>
<dbReference type="RefSeq" id="WP_407048229.1">
    <property type="nucleotide sequence ID" value="NZ_CP158568.1"/>
</dbReference>
<dbReference type="SUPFAM" id="SSF101790">
    <property type="entry name" value="Aminomethyltransferase beta-barrel domain"/>
    <property type="match status" value="1"/>
</dbReference>
<dbReference type="GO" id="GO:0006546">
    <property type="term" value="P:glycine catabolic process"/>
    <property type="evidence" value="ECO:0007669"/>
    <property type="project" value="InterPro"/>
</dbReference>
<name>A0AAU7X604_9HYPH</name>
<dbReference type="InterPro" id="IPR027266">
    <property type="entry name" value="TrmE/GcvT-like"/>
</dbReference>
<dbReference type="Gene3D" id="4.10.1250.10">
    <property type="entry name" value="Aminomethyltransferase fragment"/>
    <property type="match status" value="1"/>
</dbReference>
<dbReference type="EC" id="2.1.2.10" evidence="2"/>
<dbReference type="Pfam" id="PF01571">
    <property type="entry name" value="GCV_T"/>
    <property type="match status" value="1"/>
</dbReference>
<comment type="catalytic activity">
    <reaction evidence="6">
        <text>N(6)-[(R)-S(8)-aminomethyldihydrolipoyl]-L-lysyl-[protein] + (6S)-5,6,7,8-tetrahydrofolate = N(6)-[(R)-dihydrolipoyl]-L-lysyl-[protein] + (6R)-5,10-methylene-5,6,7,8-tetrahydrofolate + NH4(+)</text>
        <dbReference type="Rhea" id="RHEA:16945"/>
        <dbReference type="Rhea" id="RHEA-COMP:10475"/>
        <dbReference type="Rhea" id="RHEA-COMP:10492"/>
        <dbReference type="ChEBI" id="CHEBI:15636"/>
        <dbReference type="ChEBI" id="CHEBI:28938"/>
        <dbReference type="ChEBI" id="CHEBI:57453"/>
        <dbReference type="ChEBI" id="CHEBI:83100"/>
        <dbReference type="ChEBI" id="CHEBI:83143"/>
        <dbReference type="EC" id="2.1.2.10"/>
    </reaction>
</comment>
<dbReference type="PANTHER" id="PTHR43757">
    <property type="entry name" value="AMINOMETHYLTRANSFERASE"/>
    <property type="match status" value="1"/>
</dbReference>
<feature type="domain" description="GCVT N-terminal" evidence="8">
    <location>
        <begin position="27"/>
        <end position="284"/>
    </location>
</feature>
<dbReference type="InterPro" id="IPR029043">
    <property type="entry name" value="GcvT/YgfZ_C"/>
</dbReference>
<reference evidence="10" key="1">
    <citation type="submission" date="2024-06" db="EMBL/GenBank/DDBJ databases">
        <title>Methylostella associata gen. nov., sp. nov., a novel Ancalomicrobiaceae-affiliated facultatively methylotrophic bacteria that feed on methanotrophs of the genus Methylococcus.</title>
        <authorList>
            <person name="Saltykova V."/>
            <person name="Danilova O.V."/>
            <person name="Oshkin I.Y."/>
            <person name="Belova S.E."/>
            <person name="Pimenov N.V."/>
            <person name="Dedysh S.N."/>
        </authorList>
    </citation>
    <scope>NUCLEOTIDE SEQUENCE</scope>
    <source>
        <strain evidence="10">S20</strain>
    </source>
</reference>
<dbReference type="EMBL" id="CP158568">
    <property type="protein sequence ID" value="XBY43127.1"/>
    <property type="molecule type" value="Genomic_DNA"/>
</dbReference>
<dbReference type="FunFam" id="4.10.1250.10:FF:000002">
    <property type="entry name" value="Aminomethyltransferase"/>
    <property type="match status" value="1"/>
</dbReference>
<dbReference type="InterPro" id="IPR028896">
    <property type="entry name" value="GcvT/YgfZ/DmdA"/>
</dbReference>
<keyword evidence="4 10" id="KW-0808">Transferase</keyword>
<feature type="domain" description="Aminomethyltransferase C-terminal" evidence="9">
    <location>
        <begin position="309"/>
        <end position="387"/>
    </location>
</feature>
<evidence type="ECO:0000313" key="10">
    <source>
        <dbReference type="EMBL" id="XBY43127.1"/>
    </source>
</evidence>
<dbReference type="PIRSF" id="PIRSF006487">
    <property type="entry name" value="GcvT"/>
    <property type="match status" value="1"/>
</dbReference>
<evidence type="ECO:0000256" key="7">
    <source>
        <dbReference type="PIRSR" id="PIRSR006487-1"/>
    </source>
</evidence>
<evidence type="ECO:0000259" key="9">
    <source>
        <dbReference type="Pfam" id="PF08669"/>
    </source>
</evidence>
<dbReference type="Gene3D" id="3.30.70.1400">
    <property type="entry name" value="Aminomethyltransferase beta-barrel domains"/>
    <property type="match status" value="1"/>
</dbReference>
<dbReference type="NCBIfam" id="TIGR00528">
    <property type="entry name" value="gcvT"/>
    <property type="match status" value="1"/>
</dbReference>
<protein>
    <recommendedName>
        <fullName evidence="2">aminomethyltransferase</fullName>
        <ecNumber evidence="2">2.1.2.10</ecNumber>
    </recommendedName>
    <alternativeName>
        <fullName evidence="5">Glycine cleavage system T protein</fullName>
    </alternativeName>
</protein>
<dbReference type="SUPFAM" id="SSF103025">
    <property type="entry name" value="Folate-binding domain"/>
    <property type="match status" value="1"/>
</dbReference>
<dbReference type="Gene3D" id="2.40.30.110">
    <property type="entry name" value="Aminomethyltransferase beta-barrel domains"/>
    <property type="match status" value="1"/>
</dbReference>
<evidence type="ECO:0000256" key="2">
    <source>
        <dbReference type="ARBA" id="ARBA00012616"/>
    </source>
</evidence>
<dbReference type="Gene3D" id="3.30.1360.120">
    <property type="entry name" value="Probable tRNA modification gtpase trme, domain 1"/>
    <property type="match status" value="1"/>
</dbReference>
<feature type="binding site" evidence="7">
    <location>
        <position position="222"/>
    </location>
    <ligand>
        <name>substrate</name>
    </ligand>
</feature>
<proteinExistence type="inferred from homology"/>
<dbReference type="GO" id="GO:0004047">
    <property type="term" value="F:aminomethyltransferase activity"/>
    <property type="evidence" value="ECO:0007669"/>
    <property type="project" value="UniProtKB-EC"/>
</dbReference>
<evidence type="ECO:0000256" key="4">
    <source>
        <dbReference type="ARBA" id="ARBA00022679"/>
    </source>
</evidence>
<evidence type="ECO:0000259" key="8">
    <source>
        <dbReference type="Pfam" id="PF01571"/>
    </source>
</evidence>
<organism evidence="10">
    <name type="scientific">Methyloraptor flagellatus</name>
    <dbReference type="NCBI Taxonomy" id="3162530"/>
    <lineage>
        <taxon>Bacteria</taxon>
        <taxon>Pseudomonadati</taxon>
        <taxon>Pseudomonadota</taxon>
        <taxon>Alphaproteobacteria</taxon>
        <taxon>Hyphomicrobiales</taxon>
        <taxon>Ancalomicrobiaceae</taxon>
        <taxon>Methyloraptor</taxon>
    </lineage>
</organism>
<dbReference type="NCBIfam" id="NF010093">
    <property type="entry name" value="PRK13579.1"/>
    <property type="match status" value="1"/>
</dbReference>
<dbReference type="InterPro" id="IPR006222">
    <property type="entry name" value="GCVT_N"/>
</dbReference>
<dbReference type="AlphaFoldDB" id="A0AAU7X604"/>
<gene>
    <name evidence="10" type="primary">gcvT</name>
    <name evidence="10" type="ORF">ABS361_13560</name>
</gene>
<evidence type="ECO:0000256" key="6">
    <source>
        <dbReference type="ARBA" id="ARBA00047665"/>
    </source>
</evidence>
<dbReference type="GO" id="GO:0008483">
    <property type="term" value="F:transaminase activity"/>
    <property type="evidence" value="ECO:0007669"/>
    <property type="project" value="UniProtKB-KW"/>
</dbReference>
<keyword evidence="3" id="KW-0032">Aminotransferase</keyword>
<dbReference type="InterPro" id="IPR013977">
    <property type="entry name" value="GcvT_C"/>
</dbReference>